<reference evidence="3" key="1">
    <citation type="journal article" date="2019" name="Int. J. Syst. Evol. Microbiol.">
        <title>The Global Catalogue of Microorganisms (GCM) 10K type strain sequencing project: providing services to taxonomists for standard genome sequencing and annotation.</title>
        <authorList>
            <consortium name="The Broad Institute Genomics Platform"/>
            <consortium name="The Broad Institute Genome Sequencing Center for Infectious Disease"/>
            <person name="Wu L."/>
            <person name="Ma J."/>
        </authorList>
    </citation>
    <scope>NUCLEOTIDE SEQUENCE [LARGE SCALE GENOMIC DNA]</scope>
    <source>
        <strain evidence="3">JCM 17933</strain>
    </source>
</reference>
<gene>
    <name evidence="2" type="ORF">GCM10023191_017810</name>
</gene>
<dbReference type="EMBL" id="BAABHF010000013">
    <property type="protein sequence ID" value="GAA4488440.1"/>
    <property type="molecule type" value="Genomic_DNA"/>
</dbReference>
<sequence>MRGNGGLVVLLTVGICLTATPAYGGTPTVLNGDINHNGNGKHNHNAFSIRSPTHNKGIQIISNTNAGGVGSSRNAFCKRVRFCHIHQVTFP</sequence>
<dbReference type="Proteomes" id="UP001500503">
    <property type="component" value="Unassembled WGS sequence"/>
</dbReference>
<feature type="chain" id="PRO_5046728189" description="Secreted protein" evidence="1">
    <location>
        <begin position="25"/>
        <end position="91"/>
    </location>
</feature>
<organism evidence="2 3">
    <name type="scientific">Actinoallomurus oryzae</name>
    <dbReference type="NCBI Taxonomy" id="502180"/>
    <lineage>
        <taxon>Bacteria</taxon>
        <taxon>Bacillati</taxon>
        <taxon>Actinomycetota</taxon>
        <taxon>Actinomycetes</taxon>
        <taxon>Streptosporangiales</taxon>
        <taxon>Thermomonosporaceae</taxon>
        <taxon>Actinoallomurus</taxon>
    </lineage>
</organism>
<keyword evidence="3" id="KW-1185">Reference proteome</keyword>
<dbReference type="RefSeq" id="WP_345459866.1">
    <property type="nucleotide sequence ID" value="NZ_BAABHF010000013.1"/>
</dbReference>
<name>A0ABP8PJ85_9ACTN</name>
<evidence type="ECO:0000313" key="3">
    <source>
        <dbReference type="Proteomes" id="UP001500503"/>
    </source>
</evidence>
<feature type="signal peptide" evidence="1">
    <location>
        <begin position="1"/>
        <end position="24"/>
    </location>
</feature>
<evidence type="ECO:0008006" key="4">
    <source>
        <dbReference type="Google" id="ProtNLM"/>
    </source>
</evidence>
<evidence type="ECO:0000313" key="2">
    <source>
        <dbReference type="EMBL" id="GAA4488440.1"/>
    </source>
</evidence>
<proteinExistence type="predicted"/>
<accession>A0ABP8PJ85</accession>
<comment type="caution">
    <text evidence="2">The sequence shown here is derived from an EMBL/GenBank/DDBJ whole genome shotgun (WGS) entry which is preliminary data.</text>
</comment>
<keyword evidence="1" id="KW-0732">Signal</keyword>
<evidence type="ECO:0000256" key="1">
    <source>
        <dbReference type="SAM" id="SignalP"/>
    </source>
</evidence>
<protein>
    <recommendedName>
        <fullName evidence="4">Secreted protein</fullName>
    </recommendedName>
</protein>